<evidence type="ECO:0000256" key="12">
    <source>
        <dbReference type="NCBIfam" id="TIGR01064"/>
    </source>
</evidence>
<keyword evidence="8" id="KW-0067">ATP-binding</keyword>
<dbReference type="SUPFAM" id="SSF52935">
    <property type="entry name" value="PK C-terminal domain-like"/>
    <property type="match status" value="1"/>
</dbReference>
<keyword evidence="5" id="KW-0479">Metal-binding</keyword>
<dbReference type="InterPro" id="IPR015806">
    <property type="entry name" value="Pyrv_Knase_insert_dom_sf"/>
</dbReference>
<evidence type="ECO:0000313" key="16">
    <source>
        <dbReference type="EMBL" id="URQ62862.1"/>
    </source>
</evidence>
<dbReference type="InterPro" id="IPR015795">
    <property type="entry name" value="Pyrv_Knase_C"/>
</dbReference>
<dbReference type="PRINTS" id="PR01050">
    <property type="entry name" value="PYRUVTKNASE"/>
</dbReference>
<evidence type="ECO:0000256" key="10">
    <source>
        <dbReference type="ARBA" id="ARBA00023152"/>
    </source>
</evidence>
<dbReference type="Gene3D" id="3.20.20.60">
    <property type="entry name" value="Phosphoenolpyruvate-binding domains"/>
    <property type="match status" value="1"/>
</dbReference>
<evidence type="ECO:0000256" key="7">
    <source>
        <dbReference type="ARBA" id="ARBA00022777"/>
    </source>
</evidence>
<dbReference type="InterPro" id="IPR001697">
    <property type="entry name" value="Pyr_Knase"/>
</dbReference>
<evidence type="ECO:0000256" key="4">
    <source>
        <dbReference type="ARBA" id="ARBA00022679"/>
    </source>
</evidence>
<dbReference type="NCBIfam" id="NF004491">
    <property type="entry name" value="PRK05826.1"/>
    <property type="match status" value="1"/>
</dbReference>
<dbReference type="GO" id="GO:0005524">
    <property type="term" value="F:ATP binding"/>
    <property type="evidence" value="ECO:0007669"/>
    <property type="project" value="UniProtKB-KW"/>
</dbReference>
<dbReference type="EC" id="2.7.1.40" evidence="3 12"/>
<dbReference type="FunFam" id="2.40.33.10:FF:000001">
    <property type="entry name" value="Pyruvate kinase"/>
    <property type="match status" value="1"/>
</dbReference>
<comment type="catalytic activity">
    <reaction evidence="13">
        <text>pyruvate + ATP = phosphoenolpyruvate + ADP + H(+)</text>
        <dbReference type="Rhea" id="RHEA:18157"/>
        <dbReference type="ChEBI" id="CHEBI:15361"/>
        <dbReference type="ChEBI" id="CHEBI:15378"/>
        <dbReference type="ChEBI" id="CHEBI:30616"/>
        <dbReference type="ChEBI" id="CHEBI:58702"/>
        <dbReference type="ChEBI" id="CHEBI:456216"/>
        <dbReference type="EC" id="2.7.1.40"/>
    </reaction>
</comment>
<reference evidence="16" key="1">
    <citation type="submission" date="2022-05" db="EMBL/GenBank/DDBJ databases">
        <title>Single-amplified genomics reveal most streamlined microbe among free-living bacteria.</title>
        <authorList>
            <person name="Roda-Garcia J."/>
            <person name="Haro-Moreno J.M."/>
            <person name="Rodriguez-Valera F."/>
            <person name="Almagro-Moreno S."/>
            <person name="Lopez-Perez M."/>
        </authorList>
    </citation>
    <scope>NUCLEOTIDE SEQUENCE</scope>
    <source>
        <strain evidence="16">TMED112-D2-2</strain>
    </source>
</reference>
<feature type="domain" description="Pyruvate kinase barrel" evidence="14">
    <location>
        <begin position="3"/>
        <end position="322"/>
    </location>
</feature>
<dbReference type="InterPro" id="IPR015793">
    <property type="entry name" value="Pyrv_Knase_brl"/>
</dbReference>
<evidence type="ECO:0000259" key="14">
    <source>
        <dbReference type="Pfam" id="PF00224"/>
    </source>
</evidence>
<dbReference type="InterPro" id="IPR015813">
    <property type="entry name" value="Pyrv/PenolPyrv_kinase-like_dom"/>
</dbReference>
<feature type="domain" description="Pyruvate kinase C-terminal" evidence="15">
    <location>
        <begin position="352"/>
        <end position="450"/>
    </location>
</feature>
<keyword evidence="11 16" id="KW-0670">Pyruvate</keyword>
<keyword evidence="9 13" id="KW-0460">Magnesium</keyword>
<sequence>MERRTKIISTVGPKTNTESFISKLCVAGTNVIRINMSHASYAELEKIITIVKRINKSKICSVGIMIDTQGPEIRTAPITKSIQLVKGEVVHLTPKALKGAKYIIVDNLKQVKGLKKGAKVSLDNGAIDLKIKNIDKDKNVKCEVLDSGEIGSRKHVNFPGAKVTLPSLTDKDKKDIKYAISKGVDFIALSFCRSKKDLNELKKFLGKKVSDVEIFVKIEDQEGLSNLEEVIENSDGVMVARGDLGIETDITNLPYIQRNIIKIASSKGKKSIVATQLLESMIDSPHPSRAEVSDVANAVYEGTDALMLSGETSIGKYPVECVKYIDQVARNAERSETLHFENNFKQQTDWHKLAATSVKLASKIDADAIVVLTRSGFTANLISRAKPTVPVFAFSNRLETQSKLSISSSTQNLFLKFTKDHEKTINSAFEVLKKHYKMKGRKKFVVISGVFSDIYMLMLYKYDHLDNVI</sequence>
<evidence type="ECO:0000256" key="3">
    <source>
        <dbReference type="ARBA" id="ARBA00012142"/>
    </source>
</evidence>
<dbReference type="Gene3D" id="3.40.1380.20">
    <property type="entry name" value="Pyruvate kinase, C-terminal domain"/>
    <property type="match status" value="1"/>
</dbReference>
<protein>
    <recommendedName>
        <fullName evidence="3 12">Pyruvate kinase</fullName>
        <ecNumber evidence="3 12">2.7.1.40</ecNumber>
    </recommendedName>
</protein>
<evidence type="ECO:0000313" key="17">
    <source>
        <dbReference type="Proteomes" id="UP001056381"/>
    </source>
</evidence>
<keyword evidence="4 13" id="KW-0808">Transferase</keyword>
<keyword evidence="6" id="KW-0547">Nucleotide-binding</keyword>
<keyword evidence="10 13" id="KW-0324">Glycolysis</keyword>
<dbReference type="Pfam" id="PF00224">
    <property type="entry name" value="PK"/>
    <property type="match status" value="1"/>
</dbReference>
<dbReference type="EMBL" id="CP097966">
    <property type="protein sequence ID" value="URQ62862.1"/>
    <property type="molecule type" value="Genomic_DNA"/>
</dbReference>
<dbReference type="Pfam" id="PF02887">
    <property type="entry name" value="PK_C"/>
    <property type="match status" value="1"/>
</dbReference>
<dbReference type="AlphaFoldDB" id="A0A9Q8TYZ3"/>
<evidence type="ECO:0000256" key="6">
    <source>
        <dbReference type="ARBA" id="ARBA00022741"/>
    </source>
</evidence>
<evidence type="ECO:0000256" key="5">
    <source>
        <dbReference type="ARBA" id="ARBA00022723"/>
    </source>
</evidence>
<evidence type="ECO:0000256" key="2">
    <source>
        <dbReference type="ARBA" id="ARBA00008663"/>
    </source>
</evidence>
<evidence type="ECO:0000256" key="11">
    <source>
        <dbReference type="ARBA" id="ARBA00023317"/>
    </source>
</evidence>
<gene>
    <name evidence="16" type="primary">pyk</name>
    <name evidence="16" type="ORF">M9B40_03815</name>
</gene>
<dbReference type="GO" id="GO:0030955">
    <property type="term" value="F:potassium ion binding"/>
    <property type="evidence" value="ECO:0007669"/>
    <property type="project" value="UniProtKB-UniRule"/>
</dbReference>
<dbReference type="GO" id="GO:0004743">
    <property type="term" value="F:pyruvate kinase activity"/>
    <property type="evidence" value="ECO:0007669"/>
    <property type="project" value="UniProtKB-UniRule"/>
</dbReference>
<dbReference type="PANTHER" id="PTHR11817">
    <property type="entry name" value="PYRUVATE KINASE"/>
    <property type="match status" value="1"/>
</dbReference>
<comment type="pathway">
    <text evidence="1 13">Carbohydrate degradation; glycolysis; pyruvate from D-glyceraldehyde 3-phosphate: step 5/5.</text>
</comment>
<accession>A0A9Q8TYZ3</accession>
<dbReference type="SUPFAM" id="SSF50800">
    <property type="entry name" value="PK beta-barrel domain-like"/>
    <property type="match status" value="1"/>
</dbReference>
<evidence type="ECO:0000256" key="8">
    <source>
        <dbReference type="ARBA" id="ARBA00022840"/>
    </source>
</evidence>
<comment type="similarity">
    <text evidence="2 13">Belongs to the pyruvate kinase family.</text>
</comment>
<keyword evidence="7 13" id="KW-0418">Kinase</keyword>
<dbReference type="GO" id="GO:0000287">
    <property type="term" value="F:magnesium ion binding"/>
    <property type="evidence" value="ECO:0007669"/>
    <property type="project" value="UniProtKB-UniRule"/>
</dbReference>
<evidence type="ECO:0000256" key="9">
    <source>
        <dbReference type="ARBA" id="ARBA00022842"/>
    </source>
</evidence>
<dbReference type="SUPFAM" id="SSF51621">
    <property type="entry name" value="Phosphoenolpyruvate/pyruvate domain"/>
    <property type="match status" value="1"/>
</dbReference>
<dbReference type="InterPro" id="IPR036918">
    <property type="entry name" value="Pyrv_Knase_C_sf"/>
</dbReference>
<evidence type="ECO:0000256" key="13">
    <source>
        <dbReference type="RuleBase" id="RU000504"/>
    </source>
</evidence>
<dbReference type="Gene3D" id="2.40.33.10">
    <property type="entry name" value="PK beta-barrel domain-like"/>
    <property type="match status" value="1"/>
</dbReference>
<name>A0A9Q8TYZ3_9GAMM</name>
<proteinExistence type="inferred from homology"/>
<dbReference type="NCBIfam" id="TIGR01064">
    <property type="entry name" value="pyruv_kin"/>
    <property type="match status" value="1"/>
</dbReference>
<dbReference type="Proteomes" id="UP001056381">
    <property type="component" value="Chromosome"/>
</dbReference>
<keyword evidence="17" id="KW-1185">Reference proteome</keyword>
<dbReference type="InterPro" id="IPR011037">
    <property type="entry name" value="Pyrv_Knase-like_insert_dom_sf"/>
</dbReference>
<organism evidence="16 17">
    <name type="scientific">SAR86 cluster bacterium</name>
    <dbReference type="NCBI Taxonomy" id="2030880"/>
    <lineage>
        <taxon>Bacteria</taxon>
        <taxon>Pseudomonadati</taxon>
        <taxon>Pseudomonadota</taxon>
        <taxon>Gammaproteobacteria</taxon>
        <taxon>SAR86 cluster</taxon>
    </lineage>
</organism>
<evidence type="ECO:0000256" key="1">
    <source>
        <dbReference type="ARBA" id="ARBA00004997"/>
    </source>
</evidence>
<dbReference type="InterPro" id="IPR040442">
    <property type="entry name" value="Pyrv_kinase-like_dom_sf"/>
</dbReference>
<evidence type="ECO:0000259" key="15">
    <source>
        <dbReference type="Pfam" id="PF02887"/>
    </source>
</evidence>
<dbReference type="GO" id="GO:0016301">
    <property type="term" value="F:kinase activity"/>
    <property type="evidence" value="ECO:0007669"/>
    <property type="project" value="UniProtKB-KW"/>
</dbReference>